<dbReference type="InterPro" id="IPR027417">
    <property type="entry name" value="P-loop_NTPase"/>
</dbReference>
<dbReference type="PANTHER" id="PTHR33295:SF20">
    <property type="entry name" value="ATPASE"/>
    <property type="match status" value="1"/>
</dbReference>
<dbReference type="Pfam" id="PF13173">
    <property type="entry name" value="AAA_14"/>
    <property type="match status" value="1"/>
</dbReference>
<dbReference type="AlphaFoldDB" id="A0A2U3KC65"/>
<evidence type="ECO:0000259" key="1">
    <source>
        <dbReference type="Pfam" id="PF13173"/>
    </source>
</evidence>
<feature type="domain" description="AAA" evidence="1">
    <location>
        <begin position="20"/>
        <end position="149"/>
    </location>
</feature>
<gene>
    <name evidence="3" type="ORF">SBF1_180001</name>
</gene>
<protein>
    <recommendedName>
        <fullName evidence="5">ATPase</fullName>
    </recommendedName>
</protein>
<organism evidence="3 4">
    <name type="scientific">Candidatus Desulfosporosinus infrequens</name>
    <dbReference type="NCBI Taxonomy" id="2043169"/>
    <lineage>
        <taxon>Bacteria</taxon>
        <taxon>Bacillati</taxon>
        <taxon>Bacillota</taxon>
        <taxon>Clostridia</taxon>
        <taxon>Eubacteriales</taxon>
        <taxon>Desulfitobacteriaceae</taxon>
        <taxon>Desulfosporosinus</taxon>
    </lineage>
</organism>
<dbReference type="SUPFAM" id="SSF52540">
    <property type="entry name" value="P-loop containing nucleoside triphosphate hydrolases"/>
    <property type="match status" value="1"/>
</dbReference>
<accession>A0A2U3KC65</accession>
<sequence length="397" mass="46241">MILREEYLNKLIKLKGTKIIKVITGIRRCGKSTLLEMFREYLLQNGVQKEQITAINFEDMDYSELTDYKLLYSYLKERLIPNKMNYIFLDEIQLVESYQKAVDSLYIKENVDLYITGSNAHMLSGELATLLSGRYIEMQMLPLSFKEYLDFVGDRTDLSRKYSDYLQFSSFPYAVSLKKDRSLIRDYLSGIYNTVLLKDVVSRKRISDVMLLESVIRFLFDNIGNRWSTKKISDTMTSNGRKISTHTVESYLSALIDSYIIYQAKRYDVKGKQILKTQEKYYIVDIGLRYYLLGNKGADMGHILENVVYLELLRRGYEVSIGKVDDMEVDFMASNNDGIEYYQVAATVRDTDTLDRELKPLKKIADHFPKYLLTLDDDPPTSYNGIRQINALDFLLN</sequence>
<reference evidence="4" key="1">
    <citation type="submission" date="2018-02" db="EMBL/GenBank/DDBJ databases">
        <authorList>
            <person name="Hausmann B."/>
        </authorList>
    </citation>
    <scope>NUCLEOTIDE SEQUENCE [LARGE SCALE GENOMIC DNA]</scope>
    <source>
        <strain evidence="4">Peat soil MAG SbF1</strain>
    </source>
</reference>
<dbReference type="EMBL" id="OMOF01000090">
    <property type="protein sequence ID" value="SPF37251.1"/>
    <property type="molecule type" value="Genomic_DNA"/>
</dbReference>
<evidence type="ECO:0000259" key="2">
    <source>
        <dbReference type="Pfam" id="PF13635"/>
    </source>
</evidence>
<evidence type="ECO:0008006" key="5">
    <source>
        <dbReference type="Google" id="ProtNLM"/>
    </source>
</evidence>
<dbReference type="InterPro" id="IPR025420">
    <property type="entry name" value="DUF4143"/>
</dbReference>
<proteinExistence type="predicted"/>
<dbReference type="Pfam" id="PF13635">
    <property type="entry name" value="DUF4143"/>
    <property type="match status" value="1"/>
</dbReference>
<feature type="domain" description="DUF4143" evidence="2">
    <location>
        <begin position="198"/>
        <end position="342"/>
    </location>
</feature>
<evidence type="ECO:0000313" key="3">
    <source>
        <dbReference type="EMBL" id="SPF37251.1"/>
    </source>
</evidence>
<dbReference type="OrthoDB" id="9801684at2"/>
<dbReference type="Proteomes" id="UP000238916">
    <property type="component" value="Unassembled WGS sequence"/>
</dbReference>
<dbReference type="PANTHER" id="PTHR33295">
    <property type="entry name" value="ATPASE"/>
    <property type="match status" value="1"/>
</dbReference>
<dbReference type="InterPro" id="IPR041682">
    <property type="entry name" value="AAA_14"/>
</dbReference>
<name>A0A2U3KC65_9FIRM</name>
<evidence type="ECO:0000313" key="4">
    <source>
        <dbReference type="Proteomes" id="UP000238916"/>
    </source>
</evidence>